<evidence type="ECO:0000313" key="8">
    <source>
        <dbReference type="EMBL" id="KAJ5454546.1"/>
    </source>
</evidence>
<dbReference type="Pfam" id="PF01565">
    <property type="entry name" value="FAD_binding_4"/>
    <property type="match status" value="1"/>
</dbReference>
<sequence>MRFPRTRLFTTLVLFFSFSIRANADALNRFGGNTPISAYTPHSIKAILSPSLSSSASIALPGDAEYEELTTKYSDYNRPTYSAVVAVASIEDVVATVKYARENNIPFLVQSGGHSLTTSTQVTQNAIQINMRKLNYIHFDGERGSEYAVVGGGTLTGEFANATYAKNREVTVGSCPCTGVMGIGLGAGIGRLQGMYGYFMDNIVELTLVLYDGSVVTMSETSNKDLWWAVRGAGHNFGVAVEAVIKTHPQLNAGKHFVADMEFPVSRTAELFQLMNQISTPDLPPELAFFITAHYRGKSGKPIINIDFVWHGPREVALPYLQPFLDLSPIFKKEEYVAWDSLPWVTYLELNNILCSQPGGQRNFYAANAATYDISAMVSLFEDWEKTSKEYAGRATILLMFQTFGQGKVQAVETDSSVFPWRNGAKHFLIVQATYKDLSLRMTLDRWLKAAQNLIVESSGYGRLQQYVNYGHGFTDSAESLYGYDGRRMARLLELKDKGWIARDVDIAEASESQQEIGGGGGREE</sequence>
<evidence type="ECO:0000313" key="9">
    <source>
        <dbReference type="Proteomes" id="UP001213681"/>
    </source>
</evidence>
<dbReference type="InterPro" id="IPR006094">
    <property type="entry name" value="Oxid_FAD_bind_N"/>
</dbReference>
<dbReference type="InterPro" id="IPR016166">
    <property type="entry name" value="FAD-bd_PCMH"/>
</dbReference>
<evidence type="ECO:0000256" key="5">
    <source>
        <dbReference type="ARBA" id="ARBA00023002"/>
    </source>
</evidence>
<comment type="cofactor">
    <cofactor evidence="1">
        <name>FAD</name>
        <dbReference type="ChEBI" id="CHEBI:57692"/>
    </cofactor>
</comment>
<keyword evidence="6" id="KW-0732">Signal</keyword>
<dbReference type="SUPFAM" id="SSF56176">
    <property type="entry name" value="FAD-binding/transporter-associated domain-like"/>
    <property type="match status" value="1"/>
</dbReference>
<dbReference type="GO" id="GO:0071949">
    <property type="term" value="F:FAD binding"/>
    <property type="evidence" value="ECO:0007669"/>
    <property type="project" value="InterPro"/>
</dbReference>
<name>A0AAD6C857_9EURO</name>
<comment type="caution">
    <text evidence="8">The sequence shown here is derived from an EMBL/GenBank/DDBJ whole genome shotgun (WGS) entry which is preliminary data.</text>
</comment>
<dbReference type="EMBL" id="JAPVEA010000005">
    <property type="protein sequence ID" value="KAJ5454546.1"/>
    <property type="molecule type" value="Genomic_DNA"/>
</dbReference>
<dbReference type="GeneID" id="81599127"/>
<evidence type="ECO:0000256" key="3">
    <source>
        <dbReference type="ARBA" id="ARBA00022630"/>
    </source>
</evidence>
<reference evidence="8" key="1">
    <citation type="submission" date="2022-12" db="EMBL/GenBank/DDBJ databases">
        <authorList>
            <person name="Petersen C."/>
        </authorList>
    </citation>
    <scope>NUCLEOTIDE SEQUENCE</scope>
    <source>
        <strain evidence="8">IBT 16125</strain>
    </source>
</reference>
<dbReference type="Proteomes" id="UP001213681">
    <property type="component" value="Unassembled WGS sequence"/>
</dbReference>
<gene>
    <name evidence="8" type="ORF">N7458_005502</name>
</gene>
<dbReference type="PANTHER" id="PTHR42973:SF9">
    <property type="entry name" value="FAD-BINDING PCMH-TYPE DOMAIN-CONTAINING PROTEIN-RELATED"/>
    <property type="match status" value="1"/>
</dbReference>
<feature type="signal peptide" evidence="6">
    <location>
        <begin position="1"/>
        <end position="24"/>
    </location>
</feature>
<evidence type="ECO:0000256" key="1">
    <source>
        <dbReference type="ARBA" id="ARBA00001974"/>
    </source>
</evidence>
<evidence type="ECO:0000256" key="2">
    <source>
        <dbReference type="ARBA" id="ARBA00005466"/>
    </source>
</evidence>
<comment type="similarity">
    <text evidence="2">Belongs to the oxygen-dependent FAD-linked oxidoreductase family.</text>
</comment>
<organism evidence="8 9">
    <name type="scientific">Penicillium daleae</name>
    <dbReference type="NCBI Taxonomy" id="63821"/>
    <lineage>
        <taxon>Eukaryota</taxon>
        <taxon>Fungi</taxon>
        <taxon>Dikarya</taxon>
        <taxon>Ascomycota</taxon>
        <taxon>Pezizomycotina</taxon>
        <taxon>Eurotiomycetes</taxon>
        <taxon>Eurotiomycetidae</taxon>
        <taxon>Eurotiales</taxon>
        <taxon>Aspergillaceae</taxon>
        <taxon>Penicillium</taxon>
    </lineage>
</organism>
<dbReference type="RefSeq" id="XP_056767502.1">
    <property type="nucleotide sequence ID" value="XM_056908884.1"/>
</dbReference>
<dbReference type="GO" id="GO:0016491">
    <property type="term" value="F:oxidoreductase activity"/>
    <property type="evidence" value="ECO:0007669"/>
    <property type="project" value="UniProtKB-KW"/>
</dbReference>
<dbReference type="InterPro" id="IPR036318">
    <property type="entry name" value="FAD-bd_PCMH-like_sf"/>
</dbReference>
<accession>A0AAD6C857</accession>
<dbReference type="AlphaFoldDB" id="A0AAD6C857"/>
<dbReference type="Gene3D" id="3.40.462.20">
    <property type="match status" value="1"/>
</dbReference>
<feature type="chain" id="PRO_5041943940" evidence="6">
    <location>
        <begin position="25"/>
        <end position="525"/>
    </location>
</feature>
<keyword evidence="3" id="KW-0285">Flavoprotein</keyword>
<evidence type="ECO:0000256" key="4">
    <source>
        <dbReference type="ARBA" id="ARBA00022827"/>
    </source>
</evidence>
<keyword evidence="9" id="KW-1185">Reference proteome</keyword>
<dbReference type="Gene3D" id="3.30.465.10">
    <property type="match status" value="1"/>
</dbReference>
<dbReference type="PANTHER" id="PTHR42973">
    <property type="entry name" value="BINDING OXIDOREDUCTASE, PUTATIVE (AFU_ORTHOLOGUE AFUA_1G17690)-RELATED"/>
    <property type="match status" value="1"/>
</dbReference>
<reference evidence="8" key="2">
    <citation type="journal article" date="2023" name="IMA Fungus">
        <title>Comparative genomic study of the Penicillium genus elucidates a diverse pangenome and 15 lateral gene transfer events.</title>
        <authorList>
            <person name="Petersen C."/>
            <person name="Sorensen T."/>
            <person name="Nielsen M.R."/>
            <person name="Sondergaard T.E."/>
            <person name="Sorensen J.L."/>
            <person name="Fitzpatrick D.A."/>
            <person name="Frisvad J.C."/>
            <person name="Nielsen K.L."/>
        </authorList>
    </citation>
    <scope>NUCLEOTIDE SEQUENCE</scope>
    <source>
        <strain evidence="8">IBT 16125</strain>
    </source>
</reference>
<dbReference type="InterPro" id="IPR016169">
    <property type="entry name" value="FAD-bd_PCMH_sub2"/>
</dbReference>
<dbReference type="InterPro" id="IPR050416">
    <property type="entry name" value="FAD-linked_Oxidoreductase"/>
</dbReference>
<feature type="domain" description="FAD-binding PCMH-type" evidence="7">
    <location>
        <begin position="77"/>
        <end position="250"/>
    </location>
</feature>
<evidence type="ECO:0000259" key="7">
    <source>
        <dbReference type="PROSITE" id="PS51387"/>
    </source>
</evidence>
<dbReference type="PROSITE" id="PS51387">
    <property type="entry name" value="FAD_PCMH"/>
    <property type="match status" value="1"/>
</dbReference>
<proteinExistence type="inferred from homology"/>
<protein>
    <submittedName>
        <fullName evidence="8">FAD-binding domain-containing protein</fullName>
    </submittedName>
</protein>
<keyword evidence="4" id="KW-0274">FAD</keyword>
<evidence type="ECO:0000256" key="6">
    <source>
        <dbReference type="SAM" id="SignalP"/>
    </source>
</evidence>
<keyword evidence="5" id="KW-0560">Oxidoreductase</keyword>